<dbReference type="GO" id="GO:0018189">
    <property type="term" value="P:pyrroloquinoline quinone biosynthetic process"/>
    <property type="evidence" value="ECO:0007669"/>
    <property type="project" value="UniProtKB-UniRule"/>
</dbReference>
<dbReference type="OrthoDB" id="9792276at2"/>
<dbReference type="EC" id="1.21.98.4" evidence="8"/>
<evidence type="ECO:0000256" key="2">
    <source>
        <dbReference type="ARBA" id="ARBA00022691"/>
    </source>
</evidence>
<comment type="function">
    <text evidence="8">Catalyzes the cross-linking of a glutamate residue and a tyrosine residue in the PqqA protein as part of the biosynthesis of pyrroloquinoline quinone (PQQ).</text>
</comment>
<dbReference type="InterPro" id="IPR013785">
    <property type="entry name" value="Aldolase_TIM"/>
</dbReference>
<reference evidence="10 11" key="1">
    <citation type="journal article" date="2016" name="Environ. Microbiol.">
        <title>New Methyloceanibacter diversity from North Sea sediments includes methanotroph containing solely the soluble methane monooxygenase.</title>
        <authorList>
            <person name="Vekeman B."/>
            <person name="Kerckhof F.M."/>
            <person name="Cremers G."/>
            <person name="de Vos P."/>
            <person name="Vandamme P."/>
            <person name="Boon N."/>
            <person name="Op den Camp H.J."/>
            <person name="Heylen K."/>
        </authorList>
    </citation>
    <scope>NUCLEOTIDE SEQUENCE [LARGE SCALE GENOMIC DNA]</scope>
    <source>
        <strain evidence="10 11">R-67175</strain>
    </source>
</reference>
<comment type="subunit">
    <text evidence="8">Interacts with PqqD. The interaction is necessary for activity of PqqE.</text>
</comment>
<dbReference type="PANTHER" id="PTHR11228:SF7">
    <property type="entry name" value="PQQA PEPTIDE CYCLASE"/>
    <property type="match status" value="1"/>
</dbReference>
<feature type="domain" description="Radical SAM core" evidence="9">
    <location>
        <begin position="7"/>
        <end position="227"/>
    </location>
</feature>
<dbReference type="SFLD" id="SFLDF00280">
    <property type="entry name" value="coenzyme_PQQ_synthesis_protein"/>
    <property type="match status" value="1"/>
</dbReference>
<dbReference type="InterPro" id="IPR058240">
    <property type="entry name" value="rSAM_sf"/>
</dbReference>
<dbReference type="Pfam" id="PF13186">
    <property type="entry name" value="SPASM"/>
    <property type="match status" value="1"/>
</dbReference>
<organism evidence="10 11">
    <name type="scientific">Methyloceanibacter superfactus</name>
    <dbReference type="NCBI Taxonomy" id="1774969"/>
    <lineage>
        <taxon>Bacteria</taxon>
        <taxon>Pseudomonadati</taxon>
        <taxon>Pseudomonadota</taxon>
        <taxon>Alphaproteobacteria</taxon>
        <taxon>Hyphomicrobiales</taxon>
        <taxon>Hyphomicrobiaceae</taxon>
        <taxon>Methyloceanibacter</taxon>
    </lineage>
</organism>
<comment type="cofactor">
    <cofactor evidence="8">
        <name>[4Fe-4S] cluster</name>
        <dbReference type="ChEBI" id="CHEBI:49883"/>
    </cofactor>
    <text evidence="8">Binds 1 [4Fe-4S] cluster. The cluster is coordinated with 3 cysteines and an exchangeable S-adenosyl-L-methionine.</text>
</comment>
<dbReference type="InterPro" id="IPR050377">
    <property type="entry name" value="Radical_SAM_PqqE_MftC-like"/>
</dbReference>
<dbReference type="PROSITE" id="PS51918">
    <property type="entry name" value="RADICAL_SAM"/>
    <property type="match status" value="1"/>
</dbReference>
<dbReference type="NCBIfam" id="TIGR04085">
    <property type="entry name" value="rSAM_more_4Fe4S"/>
    <property type="match status" value="1"/>
</dbReference>
<keyword evidence="4 8" id="KW-0884">PQQ biosynthesis</keyword>
<keyword evidence="6 8" id="KW-0408">Iron</keyword>
<dbReference type="HAMAP" id="MF_00660">
    <property type="entry name" value="PqqE"/>
    <property type="match status" value="1"/>
</dbReference>
<feature type="binding site" evidence="8">
    <location>
        <position position="25"/>
    </location>
    <ligand>
        <name>[4Fe-4S] cluster</name>
        <dbReference type="ChEBI" id="CHEBI:49883"/>
        <note>4Fe-4S-S-AdoMet</note>
    </ligand>
</feature>
<dbReference type="UniPathway" id="UPA00539"/>
<dbReference type="InterPro" id="IPR011843">
    <property type="entry name" value="PQQ_synth_PqqE_bac"/>
</dbReference>
<dbReference type="Gene3D" id="3.20.20.70">
    <property type="entry name" value="Aldolase class I"/>
    <property type="match status" value="1"/>
</dbReference>
<dbReference type="PANTHER" id="PTHR11228">
    <property type="entry name" value="RADICAL SAM DOMAIN PROTEIN"/>
    <property type="match status" value="1"/>
</dbReference>
<dbReference type="GO" id="GO:0009975">
    <property type="term" value="F:cyclase activity"/>
    <property type="evidence" value="ECO:0007669"/>
    <property type="project" value="UniProtKB-UniRule"/>
</dbReference>
<evidence type="ECO:0000256" key="4">
    <source>
        <dbReference type="ARBA" id="ARBA00022905"/>
    </source>
</evidence>
<evidence type="ECO:0000256" key="5">
    <source>
        <dbReference type="ARBA" id="ARBA00023002"/>
    </source>
</evidence>
<dbReference type="GO" id="GO:0005506">
    <property type="term" value="F:iron ion binding"/>
    <property type="evidence" value="ECO:0007669"/>
    <property type="project" value="UniProtKB-UniRule"/>
</dbReference>
<keyword evidence="11" id="KW-1185">Reference proteome</keyword>
<feature type="binding site" evidence="8">
    <location>
        <position position="21"/>
    </location>
    <ligand>
        <name>[4Fe-4S] cluster</name>
        <dbReference type="ChEBI" id="CHEBI:49883"/>
        <note>4Fe-4S-S-AdoMet</note>
    </ligand>
</feature>
<dbReference type="GO" id="GO:0016491">
    <property type="term" value="F:oxidoreductase activity"/>
    <property type="evidence" value="ECO:0007669"/>
    <property type="project" value="UniProtKB-KW"/>
</dbReference>
<comment type="catalytic activity">
    <reaction evidence="8">
        <text>[PQQ precursor protein] + S-adenosyl-L-methionine = E-Y cross-linked-[PQQ precursor protein] + 5'-deoxyadenosine + L-methionine + H(+)</text>
        <dbReference type="Rhea" id="RHEA:56836"/>
        <dbReference type="Rhea" id="RHEA-COMP:14800"/>
        <dbReference type="Rhea" id="RHEA-COMP:14801"/>
        <dbReference type="ChEBI" id="CHEBI:15378"/>
        <dbReference type="ChEBI" id="CHEBI:17319"/>
        <dbReference type="ChEBI" id="CHEBI:57844"/>
        <dbReference type="ChEBI" id="CHEBI:59789"/>
        <dbReference type="ChEBI" id="CHEBI:141026"/>
        <dbReference type="ChEBI" id="CHEBI:141027"/>
        <dbReference type="EC" id="1.21.98.4"/>
    </reaction>
</comment>
<name>A0A1E3VMV1_9HYPH</name>
<gene>
    <name evidence="8" type="primary">pqqE</name>
    <name evidence="10" type="ORF">AUC69_03275</name>
</gene>
<evidence type="ECO:0000256" key="8">
    <source>
        <dbReference type="HAMAP-Rule" id="MF_00660"/>
    </source>
</evidence>
<dbReference type="InterPro" id="IPR023885">
    <property type="entry name" value="4Fe4S-binding_SPASM_dom"/>
</dbReference>
<dbReference type="GO" id="GO:0051539">
    <property type="term" value="F:4 iron, 4 sulfur cluster binding"/>
    <property type="evidence" value="ECO:0007669"/>
    <property type="project" value="UniProtKB-KW"/>
</dbReference>
<dbReference type="STRING" id="1774969.AUC69_03275"/>
<keyword evidence="2 8" id="KW-0949">S-adenosyl-L-methionine</keyword>
<comment type="caution">
    <text evidence="10">The sequence shown here is derived from an EMBL/GenBank/DDBJ whole genome shotgun (WGS) entry which is preliminary data.</text>
</comment>
<evidence type="ECO:0000313" key="10">
    <source>
        <dbReference type="EMBL" id="ODR94860.1"/>
    </source>
</evidence>
<dbReference type="InterPro" id="IPR000385">
    <property type="entry name" value="MoaA_NifB_PqqE_Fe-S-bd_CS"/>
</dbReference>
<evidence type="ECO:0000313" key="11">
    <source>
        <dbReference type="Proteomes" id="UP000094472"/>
    </source>
</evidence>
<keyword evidence="5 8" id="KW-0560">Oxidoreductase</keyword>
<evidence type="ECO:0000256" key="7">
    <source>
        <dbReference type="ARBA" id="ARBA00023014"/>
    </source>
</evidence>
<keyword evidence="3 8" id="KW-0479">Metal-binding</keyword>
<dbReference type="PROSITE" id="PS01305">
    <property type="entry name" value="MOAA_NIFB_PQQE"/>
    <property type="match status" value="1"/>
</dbReference>
<dbReference type="NCBIfam" id="TIGR02109">
    <property type="entry name" value="PQQ_syn_pqqE"/>
    <property type="match status" value="1"/>
</dbReference>
<dbReference type="GO" id="GO:1904047">
    <property type="term" value="F:S-adenosyl-L-methionine binding"/>
    <property type="evidence" value="ECO:0007669"/>
    <property type="project" value="UniProtKB-UniRule"/>
</dbReference>
<dbReference type="SFLD" id="SFLDG01067">
    <property type="entry name" value="SPASM/twitch_domain_containing"/>
    <property type="match status" value="1"/>
</dbReference>
<dbReference type="SFLD" id="SFLDS00029">
    <property type="entry name" value="Radical_SAM"/>
    <property type="match status" value="1"/>
</dbReference>
<dbReference type="InterPro" id="IPR007197">
    <property type="entry name" value="rSAM"/>
</dbReference>
<dbReference type="SUPFAM" id="SSF102114">
    <property type="entry name" value="Radical SAM enzymes"/>
    <property type="match status" value="1"/>
</dbReference>
<keyword evidence="1 8" id="KW-0004">4Fe-4S</keyword>
<feature type="binding site" evidence="8">
    <location>
        <position position="28"/>
    </location>
    <ligand>
        <name>[4Fe-4S] cluster</name>
        <dbReference type="ChEBI" id="CHEBI:49883"/>
        <note>4Fe-4S-S-AdoMet</note>
    </ligand>
</feature>
<dbReference type="CDD" id="cd21119">
    <property type="entry name" value="SPASM_PqqE"/>
    <property type="match status" value="1"/>
</dbReference>
<dbReference type="CDD" id="cd01335">
    <property type="entry name" value="Radical_SAM"/>
    <property type="match status" value="1"/>
</dbReference>
<comment type="pathway">
    <text evidence="8">Cofactor biosynthesis; pyrroloquinoline quinone biosynthesis.</text>
</comment>
<dbReference type="EMBL" id="LPWF01000035">
    <property type="protein sequence ID" value="ODR94860.1"/>
    <property type="molecule type" value="Genomic_DNA"/>
</dbReference>
<dbReference type="RefSeq" id="WP_069442801.1">
    <property type="nucleotide sequence ID" value="NZ_LPWF01000035.1"/>
</dbReference>
<dbReference type="InterPro" id="IPR017200">
    <property type="entry name" value="PqqE-like"/>
</dbReference>
<protein>
    <recommendedName>
        <fullName evidence="8">PqqA peptide cyclase</fullName>
        <ecNumber evidence="8">1.21.98.4</ecNumber>
    </recommendedName>
    <alternativeName>
        <fullName evidence="8">Coenzyme PQQ synthesis protein E</fullName>
    </alternativeName>
</protein>
<comment type="similarity">
    <text evidence="8">Belongs to the radical SAM superfamily. PqqE family.</text>
</comment>
<evidence type="ECO:0000259" key="9">
    <source>
        <dbReference type="PROSITE" id="PS51918"/>
    </source>
</evidence>
<proteinExistence type="inferred from homology"/>
<dbReference type="PIRSF" id="PIRSF037420">
    <property type="entry name" value="PQQ_syn_pqqE"/>
    <property type="match status" value="1"/>
</dbReference>
<dbReference type="AlphaFoldDB" id="A0A1E3VMV1"/>
<accession>A0A1E3VMV1</accession>
<evidence type="ECO:0000256" key="1">
    <source>
        <dbReference type="ARBA" id="ARBA00022485"/>
    </source>
</evidence>
<evidence type="ECO:0000256" key="6">
    <source>
        <dbReference type="ARBA" id="ARBA00023004"/>
    </source>
</evidence>
<evidence type="ECO:0000256" key="3">
    <source>
        <dbReference type="ARBA" id="ARBA00022723"/>
    </source>
</evidence>
<dbReference type="Proteomes" id="UP000094472">
    <property type="component" value="Unassembled WGS sequence"/>
</dbReference>
<dbReference type="SFLD" id="SFLDG01386">
    <property type="entry name" value="main_SPASM_domain-containing"/>
    <property type="match status" value="1"/>
</dbReference>
<dbReference type="Pfam" id="PF04055">
    <property type="entry name" value="Radical_SAM"/>
    <property type="match status" value="1"/>
</dbReference>
<sequence length="381" mass="42162">MTAELCARAPIGMLAELTHRCPLQCGYCSNPIELERVNNELTTEEWVSVMRQAGEMGILQVHLSGGEPTARKDLEDIISAASEAGLYSNLITAAVTLKRDRLEDLVKRGLDHVQISFQDVDAENAERIGAYPGATQKKLDVARWVVDMGLPLTVNAPIHRQNIHNVGRYIDLAVELGAQRLEIAHVQYYGWAFLNRAALIPTYEQTVQSIDLVENARERLKGVLTIDMVVPDYYAKRPKPCMGGWGKGFMNITPAGKVLPCHAAESIPSLAFDNVRDRKLLDIWMNSDAFNAFRGTEWMKEPCRSCAFKEIDFGGCRCQAMAMTADPRNTDPACALSPYHGEMVALAKAEAAKPATEFVYRNPRNVTAAMKTAQEPLVPAE</sequence>
<keyword evidence="7 8" id="KW-0411">Iron-sulfur</keyword>